<dbReference type="EMBL" id="QYUQ01000002">
    <property type="protein sequence ID" value="RJG00876.1"/>
    <property type="molecule type" value="Genomic_DNA"/>
</dbReference>
<evidence type="ECO:0000256" key="1">
    <source>
        <dbReference type="SAM" id="Phobius"/>
    </source>
</evidence>
<dbReference type="RefSeq" id="WP_119784330.1">
    <property type="nucleotide sequence ID" value="NZ_QYUQ01000002.1"/>
</dbReference>
<organism evidence="2 3">
    <name type="scientific">Noviherbaspirillum sedimenti</name>
    <dbReference type="NCBI Taxonomy" id="2320865"/>
    <lineage>
        <taxon>Bacteria</taxon>
        <taxon>Pseudomonadati</taxon>
        <taxon>Pseudomonadota</taxon>
        <taxon>Betaproteobacteria</taxon>
        <taxon>Burkholderiales</taxon>
        <taxon>Oxalobacteraceae</taxon>
        <taxon>Noviherbaspirillum</taxon>
    </lineage>
</organism>
<dbReference type="AlphaFoldDB" id="A0A3A3GF34"/>
<feature type="transmembrane region" description="Helical" evidence="1">
    <location>
        <begin position="7"/>
        <end position="40"/>
    </location>
</feature>
<reference evidence="3" key="1">
    <citation type="submission" date="2018-09" db="EMBL/GenBank/DDBJ databases">
        <authorList>
            <person name="Zhu H."/>
        </authorList>
    </citation>
    <scope>NUCLEOTIDE SEQUENCE [LARGE SCALE GENOMIC DNA]</scope>
    <source>
        <strain evidence="3">K1S02-23</strain>
    </source>
</reference>
<name>A0A3A3GF34_9BURK</name>
<dbReference type="Proteomes" id="UP000266327">
    <property type="component" value="Unassembled WGS sequence"/>
</dbReference>
<keyword evidence="3" id="KW-1185">Reference proteome</keyword>
<sequence>MADWVLWLIGAGGLVVFELFAGTFYLLMVALGLVAGALVALTGAALWLQLLAAAAVGVLATLVLRRSKSGKAGKVDAANDPNVNLDIGQKISVAEWNLRAGSQPSARVMYRGAMWDVALAPGSAAQPGVFTILEIRGSRLIVGADAGTVSNASSDNN</sequence>
<comment type="caution">
    <text evidence="2">The sequence shown here is derived from an EMBL/GenBank/DDBJ whole genome shotgun (WGS) entry which is preliminary data.</text>
</comment>
<dbReference type="OrthoDB" id="5654021at2"/>
<proteinExistence type="predicted"/>
<gene>
    <name evidence="2" type="ORF">D3878_04150</name>
</gene>
<keyword evidence="1" id="KW-1133">Transmembrane helix</keyword>
<accession>A0A3A3GF34</accession>
<feature type="transmembrane region" description="Helical" evidence="1">
    <location>
        <begin position="46"/>
        <end position="64"/>
    </location>
</feature>
<keyword evidence="1" id="KW-0812">Transmembrane</keyword>
<protein>
    <submittedName>
        <fullName evidence="2">NfeD family protein</fullName>
    </submittedName>
</protein>
<evidence type="ECO:0000313" key="2">
    <source>
        <dbReference type="EMBL" id="RJG00876.1"/>
    </source>
</evidence>
<keyword evidence="1" id="KW-0472">Membrane</keyword>
<evidence type="ECO:0000313" key="3">
    <source>
        <dbReference type="Proteomes" id="UP000266327"/>
    </source>
</evidence>